<feature type="active site" description="Proton acceptor; for dehydratase activity" evidence="5">
    <location>
        <position position="389"/>
    </location>
</feature>
<dbReference type="SUPFAM" id="SSF53901">
    <property type="entry name" value="Thiolase-like"/>
    <property type="match status" value="1"/>
</dbReference>
<keyword evidence="1" id="KW-0596">Phosphopantetheine</keyword>
<feature type="region of interest" description="C-terminal hotdog fold" evidence="5">
    <location>
        <begin position="494"/>
        <end position="632"/>
    </location>
</feature>
<dbReference type="InterPro" id="IPR049552">
    <property type="entry name" value="PKS_DH_N"/>
</dbReference>
<keyword evidence="4" id="KW-0012">Acyltransferase</keyword>
<dbReference type="PANTHER" id="PTHR43775">
    <property type="entry name" value="FATTY ACID SYNTHASE"/>
    <property type="match status" value="1"/>
</dbReference>
<dbReference type="InterPro" id="IPR020807">
    <property type="entry name" value="PKS_DH"/>
</dbReference>
<dbReference type="SUPFAM" id="SSF47336">
    <property type="entry name" value="ACP-like"/>
    <property type="match status" value="1"/>
</dbReference>
<evidence type="ECO:0000313" key="11">
    <source>
        <dbReference type="Proteomes" id="UP001589867"/>
    </source>
</evidence>
<gene>
    <name evidence="10" type="ORF">ACFFIA_17370</name>
</gene>
<dbReference type="EMBL" id="JBHLUH010000034">
    <property type="protein sequence ID" value="MFC0529427.1"/>
    <property type="molecule type" value="Genomic_DNA"/>
</dbReference>
<dbReference type="InterPro" id="IPR001227">
    <property type="entry name" value="Ac_transferase_dom_sf"/>
</dbReference>
<dbReference type="Gene3D" id="1.10.1200.10">
    <property type="entry name" value="ACP-like"/>
    <property type="match status" value="1"/>
</dbReference>
<dbReference type="InterPro" id="IPR006162">
    <property type="entry name" value="Ppantetheine_attach_site"/>
</dbReference>
<evidence type="ECO:0000259" key="7">
    <source>
        <dbReference type="PROSITE" id="PS50075"/>
    </source>
</evidence>
<evidence type="ECO:0000256" key="1">
    <source>
        <dbReference type="ARBA" id="ARBA00022450"/>
    </source>
</evidence>
<dbReference type="Proteomes" id="UP001589867">
    <property type="component" value="Unassembled WGS sequence"/>
</dbReference>
<dbReference type="Pfam" id="PF08659">
    <property type="entry name" value="KR"/>
    <property type="match status" value="1"/>
</dbReference>
<evidence type="ECO:0000259" key="8">
    <source>
        <dbReference type="PROSITE" id="PS52004"/>
    </source>
</evidence>
<dbReference type="PROSITE" id="PS50075">
    <property type="entry name" value="CARRIER"/>
    <property type="match status" value="1"/>
</dbReference>
<evidence type="ECO:0000313" key="10">
    <source>
        <dbReference type="EMBL" id="MFC0529427.1"/>
    </source>
</evidence>
<dbReference type="PROSITE" id="PS52019">
    <property type="entry name" value="PKS_MFAS_DH"/>
    <property type="match status" value="1"/>
</dbReference>
<accession>A0ABV6M4G9</accession>
<dbReference type="SMART" id="SM00823">
    <property type="entry name" value="PKS_PP"/>
    <property type="match status" value="1"/>
</dbReference>
<feature type="region of interest" description="Disordered" evidence="6">
    <location>
        <begin position="1146"/>
        <end position="1165"/>
    </location>
</feature>
<dbReference type="Pfam" id="PF00550">
    <property type="entry name" value="PP-binding"/>
    <property type="match status" value="1"/>
</dbReference>
<dbReference type="PROSITE" id="PS52004">
    <property type="entry name" value="KS3_2"/>
    <property type="match status" value="1"/>
</dbReference>
<dbReference type="Pfam" id="PF00698">
    <property type="entry name" value="Acyl_transf_1"/>
    <property type="match status" value="1"/>
</dbReference>
<comment type="caution">
    <text evidence="10">The sequence shown here is derived from an EMBL/GenBank/DDBJ whole genome shotgun (WGS) entry which is preliminary data.</text>
</comment>
<dbReference type="InterPro" id="IPR036736">
    <property type="entry name" value="ACP-like_sf"/>
</dbReference>
<dbReference type="InterPro" id="IPR049900">
    <property type="entry name" value="PKS_mFAS_DH"/>
</dbReference>
<dbReference type="CDD" id="cd08956">
    <property type="entry name" value="KR_3_FAS_SDR_x"/>
    <property type="match status" value="1"/>
</dbReference>
<dbReference type="PANTHER" id="PTHR43775:SF51">
    <property type="entry name" value="INACTIVE PHENOLPHTHIOCEROL SYNTHESIS POLYKETIDE SYNTHASE TYPE I PKS1-RELATED"/>
    <property type="match status" value="1"/>
</dbReference>
<keyword evidence="3" id="KW-0808">Transferase</keyword>
<reference evidence="10 11" key="1">
    <citation type="submission" date="2024-09" db="EMBL/GenBank/DDBJ databases">
        <authorList>
            <person name="Sun Q."/>
            <person name="Mori K."/>
        </authorList>
    </citation>
    <scope>NUCLEOTIDE SEQUENCE [LARGE SCALE GENOMIC DNA]</scope>
    <source>
        <strain evidence="10 11">TBRC 3947</strain>
    </source>
</reference>
<dbReference type="SMART" id="SM00826">
    <property type="entry name" value="PKS_DH"/>
    <property type="match status" value="1"/>
</dbReference>
<feature type="domain" description="PKS/mFAS DH" evidence="9">
    <location>
        <begin position="357"/>
        <end position="632"/>
    </location>
</feature>
<evidence type="ECO:0000256" key="5">
    <source>
        <dbReference type="PROSITE-ProRule" id="PRU01363"/>
    </source>
</evidence>
<evidence type="ECO:0000256" key="3">
    <source>
        <dbReference type="ARBA" id="ARBA00022679"/>
    </source>
</evidence>
<dbReference type="InterPro" id="IPR020841">
    <property type="entry name" value="PKS_Beta-ketoAc_synthase_dom"/>
</dbReference>
<dbReference type="InterPro" id="IPR009081">
    <property type="entry name" value="PP-bd_ACP"/>
</dbReference>
<dbReference type="InterPro" id="IPR049551">
    <property type="entry name" value="PKS_DH_C"/>
</dbReference>
<dbReference type="SMART" id="SM00822">
    <property type="entry name" value="PKS_KR"/>
    <property type="match status" value="1"/>
</dbReference>
<dbReference type="Pfam" id="PF00109">
    <property type="entry name" value="ketoacyl-synt"/>
    <property type="match status" value="1"/>
</dbReference>
<dbReference type="PROSITE" id="PS00012">
    <property type="entry name" value="PHOSPHOPANTETHEINE"/>
    <property type="match status" value="1"/>
</dbReference>
<dbReference type="SMART" id="SM01294">
    <property type="entry name" value="PKS_PP_betabranch"/>
    <property type="match status" value="1"/>
</dbReference>
<dbReference type="SUPFAM" id="SSF55048">
    <property type="entry name" value="Probable ACP-binding domain of malonyl-CoA ACP transacylase"/>
    <property type="match status" value="1"/>
</dbReference>
<dbReference type="Gene3D" id="3.40.50.720">
    <property type="entry name" value="NAD(P)-binding Rossmann-like Domain"/>
    <property type="match status" value="1"/>
</dbReference>
<dbReference type="SUPFAM" id="SSF51735">
    <property type="entry name" value="NAD(P)-binding Rossmann-fold domains"/>
    <property type="match status" value="2"/>
</dbReference>
<dbReference type="Pfam" id="PF21089">
    <property type="entry name" value="PKS_DH_N"/>
    <property type="match status" value="1"/>
</dbReference>
<dbReference type="InterPro" id="IPR050091">
    <property type="entry name" value="PKS_NRPS_Biosynth_Enz"/>
</dbReference>
<keyword evidence="11" id="KW-1185">Reference proteome</keyword>
<dbReference type="InterPro" id="IPR016035">
    <property type="entry name" value="Acyl_Trfase/lysoPLipase"/>
</dbReference>
<dbReference type="InterPro" id="IPR013968">
    <property type="entry name" value="PKS_KR"/>
</dbReference>
<dbReference type="SUPFAM" id="SSF52151">
    <property type="entry name" value="FabD/lysophospholipase-like"/>
    <property type="match status" value="1"/>
</dbReference>
<dbReference type="InterPro" id="IPR020806">
    <property type="entry name" value="PKS_PP-bd"/>
</dbReference>
<dbReference type="Pfam" id="PF22953">
    <property type="entry name" value="SpnB_Rossmann"/>
    <property type="match status" value="1"/>
</dbReference>
<dbReference type="InterPro" id="IPR042104">
    <property type="entry name" value="PKS_dehydratase_sf"/>
</dbReference>
<feature type="region of interest" description="N-terminal hotdog fold" evidence="5">
    <location>
        <begin position="357"/>
        <end position="482"/>
    </location>
</feature>
<organism evidence="10 11">
    <name type="scientific">Phytohabitans kaempferiae</name>
    <dbReference type="NCBI Taxonomy" id="1620943"/>
    <lineage>
        <taxon>Bacteria</taxon>
        <taxon>Bacillati</taxon>
        <taxon>Actinomycetota</taxon>
        <taxon>Actinomycetes</taxon>
        <taxon>Micromonosporales</taxon>
        <taxon>Micromonosporaceae</taxon>
    </lineage>
</organism>
<sequence length="1262" mass="132328">MTAFLFAGQGAQRLSMGSGLLEAFPVFAEAFDAVCVELDPHLDRPLREVIADGSGGLLDLTGWAQPALFAVEVALFRLLESWGVVPDLLLGHSVGELAAAHVAGVWSLPDACRLVAARARLMQALPSGGVMAAVQASEAEVRGLLSSGVDVAAVNSPGSVVVSGDEGPVAAVEAHFAGLGRRVKRLPVSHAFHSVRMEPMLAEFARVAESLSYAAPTISVVSNLTGRVAAPEVLCDPGYWVRQVREPVRFADGVATLAGLGVTRFVEVGPDATLTALAGECLGQDAVLVPVLRKDRPEPHSAVTALARLHVHGASVDWTAVYAGHSARHIPLPTYAFQTQRYWLEASGSALPGMEEHPLVGPAVELAGNDGMLLTGRVSVGTHPWLADHVIGDQVLFPGTGFVELALYAGAQAGCPHLAELTLHTPLALPQRTTVKLQVSVTTPDQSGQRGITIHSRHGDADPDAGWIHHATGTLARTGHAPAFELSHWPPPEATPVEVAATYPDLAAQGYHYGPTFQNLRRAWQHDGDLYAEIALPDTATTDATNYGLHPALLDSALHVAGIAGGFGTDELRVPFAWTEVSRWGSGLSALRVRMRRTGTDAISIELADDTGAPVASVDSLLLRAASSAQAPRESMYHVVWSPAALPTVHDAGETDPHLLLVPSDADAEPPAAAREALAWLLGRLQEWLAAERDGAARLAVVTSRAAVTSNDDDVNLAHAPLLGLVRAAQAEHPGRLVLVDLDGTESSRAALPAALTSGEPEFALRAGHMLVPQLVRTPADPATDKPAPGSAGTALITGGTGGLGALVARHLVTAHGIRHLVLVSRRGIAAPGAGDLVDELVGLGATVSVVPGDVADRSVLADACGRIAPEHPLTIVVHAAGVLDDTVVTGLTQQRLDAVLRPKVDAAWHLHELTQGHDLAAFVMFSSAAGTFGAAGQGNYAAANTFLDALAQHRHGLGLPAVSLAWGPWDRTGGMTARLGDVDARRLSQAGIGELAAEDGLALLDSALGTDRAVLSPIRLELAKLPPADQVPTILRGLVRPSTRRNAIASGGSVSLGERVAAMTKADRDRLLLDLVRAHVAMVLGHSTGESVAPDRPFDEFGFDSLSALELRNRLSAATGVRLPATLIFDYPTPTAVARHLDTELAGTEPARPDRMPPATAEPMHNGDPIAIVGMACRYPGGVSSPESLWDLVDGGVDAIGTFPTDRGWDVEALYDPDPDRDGKSYVREGGFLDDAGAFDPEFFRISPREALSMDPQQRLL</sequence>
<protein>
    <submittedName>
        <fullName evidence="10">SDR family NAD(P)-dependent oxidoreductase</fullName>
    </submittedName>
</protein>
<dbReference type="Gene3D" id="3.30.70.3290">
    <property type="match status" value="1"/>
</dbReference>
<feature type="domain" description="Carrier" evidence="7">
    <location>
        <begin position="1071"/>
        <end position="1146"/>
    </location>
</feature>
<feature type="non-terminal residue" evidence="10">
    <location>
        <position position="1262"/>
    </location>
</feature>
<dbReference type="InterPro" id="IPR014043">
    <property type="entry name" value="Acyl_transferase_dom"/>
</dbReference>
<dbReference type="RefSeq" id="WP_377252170.1">
    <property type="nucleotide sequence ID" value="NZ_JBHLUH010000034.1"/>
</dbReference>
<evidence type="ECO:0000259" key="9">
    <source>
        <dbReference type="PROSITE" id="PS52019"/>
    </source>
</evidence>
<keyword evidence="2" id="KW-0597">Phosphoprotein</keyword>
<dbReference type="InterPro" id="IPR055123">
    <property type="entry name" value="SpnB-like_Rossmann"/>
</dbReference>
<evidence type="ECO:0000256" key="2">
    <source>
        <dbReference type="ARBA" id="ARBA00022553"/>
    </source>
</evidence>
<dbReference type="SMART" id="SM00827">
    <property type="entry name" value="PKS_AT"/>
    <property type="match status" value="1"/>
</dbReference>
<evidence type="ECO:0000256" key="4">
    <source>
        <dbReference type="ARBA" id="ARBA00023315"/>
    </source>
</evidence>
<proteinExistence type="predicted"/>
<name>A0ABV6M4G9_9ACTN</name>
<evidence type="ECO:0000256" key="6">
    <source>
        <dbReference type="SAM" id="MobiDB-lite"/>
    </source>
</evidence>
<dbReference type="InterPro" id="IPR036291">
    <property type="entry name" value="NAD(P)-bd_dom_sf"/>
</dbReference>
<feature type="active site" description="Proton donor; for dehydratase activity" evidence="5">
    <location>
        <position position="555"/>
    </location>
</feature>
<dbReference type="InterPro" id="IPR016039">
    <property type="entry name" value="Thiolase-like"/>
</dbReference>
<dbReference type="Pfam" id="PF14765">
    <property type="entry name" value="PS-DH"/>
    <property type="match status" value="1"/>
</dbReference>
<dbReference type="Gene3D" id="3.40.366.10">
    <property type="entry name" value="Malonyl-Coenzyme A Acyl Carrier Protein, domain 2"/>
    <property type="match status" value="1"/>
</dbReference>
<dbReference type="InterPro" id="IPR014030">
    <property type="entry name" value="Ketoacyl_synth_N"/>
</dbReference>
<dbReference type="Gene3D" id="3.10.129.110">
    <property type="entry name" value="Polyketide synthase dehydratase"/>
    <property type="match status" value="1"/>
</dbReference>
<dbReference type="InterPro" id="IPR057326">
    <property type="entry name" value="KR_dom"/>
</dbReference>
<feature type="domain" description="Ketosynthase family 3 (KS3)" evidence="8">
    <location>
        <begin position="1168"/>
        <end position="1262"/>
    </location>
</feature>
<dbReference type="Gene3D" id="3.40.47.10">
    <property type="match status" value="1"/>
</dbReference>
<dbReference type="InterPro" id="IPR016036">
    <property type="entry name" value="Malonyl_transacylase_ACP-bd"/>
</dbReference>